<dbReference type="HOGENOM" id="CLU_2403761_0_0_1"/>
<protein>
    <submittedName>
        <fullName evidence="1">Uncharacterized protein</fullName>
    </submittedName>
</protein>
<name>K4AH67_SETIT</name>
<evidence type="ECO:0000313" key="2">
    <source>
        <dbReference type="Proteomes" id="UP000004995"/>
    </source>
</evidence>
<dbReference type="AlphaFoldDB" id="K4AH67"/>
<keyword evidence="2" id="KW-1185">Reference proteome</keyword>
<dbReference type="Proteomes" id="UP000004995">
    <property type="component" value="Unassembled WGS sequence"/>
</dbReference>
<proteinExistence type="predicted"/>
<reference evidence="1" key="2">
    <citation type="submission" date="2018-08" db="UniProtKB">
        <authorList>
            <consortium name="EnsemblPlants"/>
        </authorList>
    </citation>
    <scope>IDENTIFICATION</scope>
    <source>
        <strain evidence="1">Yugu1</strain>
    </source>
</reference>
<organism evidence="1 2">
    <name type="scientific">Setaria italica</name>
    <name type="common">Foxtail millet</name>
    <name type="synonym">Panicum italicum</name>
    <dbReference type="NCBI Taxonomy" id="4555"/>
    <lineage>
        <taxon>Eukaryota</taxon>
        <taxon>Viridiplantae</taxon>
        <taxon>Streptophyta</taxon>
        <taxon>Embryophyta</taxon>
        <taxon>Tracheophyta</taxon>
        <taxon>Spermatophyta</taxon>
        <taxon>Magnoliopsida</taxon>
        <taxon>Liliopsida</taxon>
        <taxon>Poales</taxon>
        <taxon>Poaceae</taxon>
        <taxon>PACMAD clade</taxon>
        <taxon>Panicoideae</taxon>
        <taxon>Panicodae</taxon>
        <taxon>Paniceae</taxon>
        <taxon>Cenchrinae</taxon>
        <taxon>Setaria</taxon>
    </lineage>
</organism>
<sequence length="93" mass="10171">MMNGTSQQALEFRESVLSTPPIRSNYRPCVVASPSEAEALVRVRAHVPGGWPRPPVVAISSADRPGLPLRSGSVLHAFLCNRRMCSETISREK</sequence>
<dbReference type="InParanoid" id="K4AH67"/>
<dbReference type="Gramene" id="KQK92799">
    <property type="protein sequence ID" value="KQK92799"/>
    <property type="gene ID" value="SETIT_038224mg"/>
</dbReference>
<accession>K4AH67</accession>
<evidence type="ECO:0000313" key="1">
    <source>
        <dbReference type="EnsemblPlants" id="KQK92799"/>
    </source>
</evidence>
<dbReference type="EnsemblPlants" id="KQK92799">
    <property type="protein sequence ID" value="KQK92799"/>
    <property type="gene ID" value="SETIT_038224mg"/>
</dbReference>
<reference evidence="2" key="1">
    <citation type="journal article" date="2012" name="Nat. Biotechnol.">
        <title>Reference genome sequence of the model plant Setaria.</title>
        <authorList>
            <person name="Bennetzen J.L."/>
            <person name="Schmutz J."/>
            <person name="Wang H."/>
            <person name="Percifield R."/>
            <person name="Hawkins J."/>
            <person name="Pontaroli A.C."/>
            <person name="Estep M."/>
            <person name="Feng L."/>
            <person name="Vaughn J.N."/>
            <person name="Grimwood J."/>
            <person name="Jenkins J."/>
            <person name="Barry K."/>
            <person name="Lindquist E."/>
            <person name="Hellsten U."/>
            <person name="Deshpande S."/>
            <person name="Wang X."/>
            <person name="Wu X."/>
            <person name="Mitros T."/>
            <person name="Triplett J."/>
            <person name="Yang X."/>
            <person name="Ye C.Y."/>
            <person name="Mauro-Herrera M."/>
            <person name="Wang L."/>
            <person name="Li P."/>
            <person name="Sharma M."/>
            <person name="Sharma R."/>
            <person name="Ronald P.C."/>
            <person name="Panaud O."/>
            <person name="Kellogg E.A."/>
            <person name="Brutnell T.P."/>
            <person name="Doust A.N."/>
            <person name="Tuskan G.A."/>
            <person name="Rokhsar D."/>
            <person name="Devos K.M."/>
        </authorList>
    </citation>
    <scope>NUCLEOTIDE SEQUENCE [LARGE SCALE GENOMIC DNA]</scope>
    <source>
        <strain evidence="2">cv. Yugu1</strain>
    </source>
</reference>
<dbReference type="EMBL" id="AGNK02006138">
    <property type="status" value="NOT_ANNOTATED_CDS"/>
    <property type="molecule type" value="Genomic_DNA"/>
</dbReference>